<reference evidence="2" key="1">
    <citation type="submission" date="2021-01" db="EMBL/GenBank/DDBJ databases">
        <title>Whole genome shotgun sequence of Rugosimonospora africana NBRC 104875.</title>
        <authorList>
            <person name="Komaki H."/>
            <person name="Tamura T."/>
        </authorList>
    </citation>
    <scope>NUCLEOTIDE SEQUENCE</scope>
    <source>
        <strain evidence="2">NBRC 104875</strain>
    </source>
</reference>
<comment type="caution">
    <text evidence="2">The sequence shown here is derived from an EMBL/GenBank/DDBJ whole genome shotgun (WGS) entry which is preliminary data.</text>
</comment>
<evidence type="ECO:0000313" key="2">
    <source>
        <dbReference type="EMBL" id="GIH20737.1"/>
    </source>
</evidence>
<protein>
    <recommendedName>
        <fullName evidence="4">Gas vesicle synthesis protein GvpO</fullName>
    </recommendedName>
</protein>
<dbReference type="EMBL" id="BONZ01000104">
    <property type="protein sequence ID" value="GIH20737.1"/>
    <property type="molecule type" value="Genomic_DNA"/>
</dbReference>
<organism evidence="2 3">
    <name type="scientific">Rugosimonospora africana</name>
    <dbReference type="NCBI Taxonomy" id="556532"/>
    <lineage>
        <taxon>Bacteria</taxon>
        <taxon>Bacillati</taxon>
        <taxon>Actinomycetota</taxon>
        <taxon>Actinomycetes</taxon>
        <taxon>Micromonosporales</taxon>
        <taxon>Micromonosporaceae</taxon>
        <taxon>Rugosimonospora</taxon>
    </lineage>
</organism>
<feature type="compositionally biased region" description="Low complexity" evidence="1">
    <location>
        <begin position="102"/>
        <end position="114"/>
    </location>
</feature>
<dbReference type="GO" id="GO:0031412">
    <property type="term" value="P:gas vesicle organization"/>
    <property type="evidence" value="ECO:0007669"/>
    <property type="project" value="InterPro"/>
</dbReference>
<feature type="compositionally biased region" description="Acidic residues" evidence="1">
    <location>
        <begin position="30"/>
        <end position="96"/>
    </location>
</feature>
<dbReference type="Proteomes" id="UP000642748">
    <property type="component" value="Unassembled WGS sequence"/>
</dbReference>
<gene>
    <name evidence="2" type="ORF">Raf01_89090</name>
</gene>
<dbReference type="RefSeq" id="WP_203924159.1">
    <property type="nucleotide sequence ID" value="NZ_BONZ01000104.1"/>
</dbReference>
<feature type="compositionally biased region" description="Basic residues" evidence="1">
    <location>
        <begin position="1"/>
        <end position="10"/>
    </location>
</feature>
<dbReference type="Pfam" id="PF05800">
    <property type="entry name" value="GvpO"/>
    <property type="match status" value="1"/>
</dbReference>
<evidence type="ECO:0000313" key="3">
    <source>
        <dbReference type="Proteomes" id="UP000642748"/>
    </source>
</evidence>
<keyword evidence="3" id="KW-1185">Reference proteome</keyword>
<dbReference type="InterPro" id="IPR008634">
    <property type="entry name" value="Gas-vesicle_GvpO"/>
</dbReference>
<name>A0A8J3R2L5_9ACTN</name>
<dbReference type="AlphaFoldDB" id="A0A8J3R2L5"/>
<feature type="compositionally biased region" description="Basic and acidic residues" evidence="1">
    <location>
        <begin position="183"/>
        <end position="193"/>
    </location>
</feature>
<feature type="region of interest" description="Disordered" evidence="1">
    <location>
        <begin position="170"/>
        <end position="193"/>
    </location>
</feature>
<feature type="region of interest" description="Disordered" evidence="1">
    <location>
        <begin position="1"/>
        <end position="114"/>
    </location>
</feature>
<proteinExistence type="predicted"/>
<accession>A0A8J3R2L5</accession>
<sequence>MAATRGRRGRDRSNGPPDGDAYDSERSGGEEYDADDASEAEDSYDDDSYDDDSYDDDAEYDGDDEYEGDDETEGDDPDDSDDPDDPDDGDDRDDGEPDVRQRAVVPAPAAAKAGVREVVQLTGRQALGVTALERTADGWLVEVEVVEDRRVPSSSDILGLYRVELDPDGSMTGYRRVRRYPRGRGDGREEGVR</sequence>
<evidence type="ECO:0000256" key="1">
    <source>
        <dbReference type="SAM" id="MobiDB-lite"/>
    </source>
</evidence>
<evidence type="ECO:0008006" key="4">
    <source>
        <dbReference type="Google" id="ProtNLM"/>
    </source>
</evidence>